<sequence length="83" mass="9680">MVLMFVLQSLRLITKGQQIQNVVKENAERIRNPLQVKDAKTLEFQMMFNLKRFMLGSLITLIAQKKILLQESKCMQSLNQQKA</sequence>
<evidence type="ECO:0000313" key="1">
    <source>
        <dbReference type="EMBL" id="CAD8180716.1"/>
    </source>
</evidence>
<evidence type="ECO:0000313" key="2">
    <source>
        <dbReference type="Proteomes" id="UP000683925"/>
    </source>
</evidence>
<reference evidence="1" key="1">
    <citation type="submission" date="2021-01" db="EMBL/GenBank/DDBJ databases">
        <authorList>
            <consortium name="Genoscope - CEA"/>
            <person name="William W."/>
        </authorList>
    </citation>
    <scope>NUCLEOTIDE SEQUENCE</scope>
</reference>
<dbReference type="EMBL" id="CAJJDP010000074">
    <property type="protein sequence ID" value="CAD8180716.1"/>
    <property type="molecule type" value="Genomic_DNA"/>
</dbReference>
<dbReference type="Proteomes" id="UP000683925">
    <property type="component" value="Unassembled WGS sequence"/>
</dbReference>
<protein>
    <submittedName>
        <fullName evidence="1">Uncharacterized protein</fullName>
    </submittedName>
</protein>
<dbReference type="AlphaFoldDB" id="A0A8S1W3P0"/>
<organism evidence="1 2">
    <name type="scientific">Paramecium octaurelia</name>
    <dbReference type="NCBI Taxonomy" id="43137"/>
    <lineage>
        <taxon>Eukaryota</taxon>
        <taxon>Sar</taxon>
        <taxon>Alveolata</taxon>
        <taxon>Ciliophora</taxon>
        <taxon>Intramacronucleata</taxon>
        <taxon>Oligohymenophorea</taxon>
        <taxon>Peniculida</taxon>
        <taxon>Parameciidae</taxon>
        <taxon>Paramecium</taxon>
    </lineage>
</organism>
<comment type="caution">
    <text evidence="1">The sequence shown here is derived from an EMBL/GenBank/DDBJ whole genome shotgun (WGS) entry which is preliminary data.</text>
</comment>
<keyword evidence="2" id="KW-1185">Reference proteome</keyword>
<accession>A0A8S1W3P0</accession>
<proteinExistence type="predicted"/>
<gene>
    <name evidence="1" type="ORF">POCTA_138.1.T0750179</name>
</gene>
<name>A0A8S1W3P0_PAROT</name>